<comment type="caution">
    <text evidence="3">The sequence shown here is derived from an EMBL/GenBank/DDBJ whole genome shotgun (WGS) entry which is preliminary data.</text>
</comment>
<name>A0A8H9KR18_9MICO</name>
<feature type="compositionally biased region" description="Basic and acidic residues" evidence="1">
    <location>
        <begin position="12"/>
        <end position="24"/>
    </location>
</feature>
<dbReference type="Gene3D" id="1.50.10.10">
    <property type="match status" value="2"/>
</dbReference>
<dbReference type="PANTHER" id="PTHR10412">
    <property type="entry name" value="MANNOSYL-OLIGOSACCHARIDE GLUCOSIDASE"/>
    <property type="match status" value="1"/>
</dbReference>
<reference evidence="3" key="1">
    <citation type="journal article" date="2014" name="Int. J. Syst. Evol. Microbiol.">
        <title>Complete genome sequence of Corynebacterium casei LMG S-19264T (=DSM 44701T), isolated from a smear-ripened cheese.</title>
        <authorList>
            <consortium name="US DOE Joint Genome Institute (JGI-PGF)"/>
            <person name="Walter F."/>
            <person name="Albersmeier A."/>
            <person name="Kalinowski J."/>
            <person name="Ruckert C."/>
        </authorList>
    </citation>
    <scope>NUCLEOTIDE SEQUENCE</scope>
    <source>
        <strain evidence="3">CGMCC 1.10749</strain>
    </source>
</reference>
<dbReference type="PANTHER" id="PTHR10412:SF10">
    <property type="entry name" value="GLYCOSYL HYDROLASE FAMILY 63 C-TERMINAL DOMAIN-CONTAINING PROTEIN"/>
    <property type="match status" value="1"/>
</dbReference>
<accession>A0A8H9KR18</accession>
<gene>
    <name evidence="3" type="ORF">GCM10011314_06050</name>
</gene>
<feature type="domain" description="Mannosylglycerate hydrolase MGH1-like glycoside hydrolase" evidence="2">
    <location>
        <begin position="454"/>
        <end position="674"/>
    </location>
</feature>
<evidence type="ECO:0000259" key="2">
    <source>
        <dbReference type="Pfam" id="PF22422"/>
    </source>
</evidence>
<organism evidence="3 4">
    <name type="scientific">Knoellia flava</name>
    <dbReference type="NCBI Taxonomy" id="913969"/>
    <lineage>
        <taxon>Bacteria</taxon>
        <taxon>Bacillati</taxon>
        <taxon>Actinomycetota</taxon>
        <taxon>Actinomycetes</taxon>
        <taxon>Micrococcales</taxon>
        <taxon>Intrasporangiaceae</taxon>
        <taxon>Knoellia</taxon>
    </lineage>
</organism>
<sequence>MTSVEPEEPALTEEHLRLRDSPADDDPWRAWGPYVSGRQWGTVREDYSADGDAWSFFPFDHAHARAYRWGEDGIAGLCDRYGFLNLAVAMWNRNDDRLKERCFGLTNGEGNHGEDAKEYWWHLDATPTHSWAQHLHRYPQAAFPYAVLREENARRGHGDPEFQLVDTGVLDEDRFFDVVTTHAKVSPGDVLMTVEATNHGPDPAPLDLLPQLWFRNTWAWGRDDRTPLIEVVDDAPDGMVVLRATHAHLGVVHLVAEGSPEVLVCDNETHVEAVFGQGQSRSPHPKDAVDRAIVHGDPSLLATDGRGTKVALRFGFDSVAPGETVRVRLRLLDDAWAEGTTDRVVPDASSLHDAFGPEFDEVLATRRAEADAFYAAVIPDGVGDEERLVARRAFAGLNWGKQLYRYDVREWLEGDPAYPPPPDSRRAREPAGRNTSWTHLALADVISMPDEWEYPWFAAWDLAFHTVAIAHMDPEFAKNQLLLMCREWSQHPNGQLPAYEWQFGDVNPPVHAWAAWHVYVLDGARDHGFLVRVFTKLLFNFSWWLNRKDSDGSNLFEGGFLGMDNISVFDRSREVPEGWRLEQSDATSWMAFTCLQMLRIALELSRVDRAWDGLATTFLEHFFSIAEAMEAFGTDQVSLWDETDEFFYDVLVDDEGRGSPVRVRSLVGLLPLIAVANVPAWAFEELGDFTSRLRWLQDRRPDLTESLLHSQDGEVVHNSLTPVVRPRLEAILRRLFDEDEFLSPHGIRSLSAAYRGGTEVDAGGTSVHIAYDPGESSTGMFGGNSNWRGPVWFPVNVLILDALLVLADGADGDLRVEFPTGSGRPVPLEEAAIGLRQRLISLFLSGDDGRRPGTPREHPEGPLWDAHPTFSEHFNGDTGIGLGASHQTGWTALVAHLVCTPPDDLREEMDT</sequence>
<dbReference type="InterPro" id="IPR008928">
    <property type="entry name" value="6-hairpin_glycosidase_sf"/>
</dbReference>
<dbReference type="EMBL" id="BMEA01000001">
    <property type="protein sequence ID" value="GGB69558.1"/>
    <property type="molecule type" value="Genomic_DNA"/>
</dbReference>
<dbReference type="AlphaFoldDB" id="A0A8H9KR18"/>
<dbReference type="InterPro" id="IPR004888">
    <property type="entry name" value="Glycoside_hydrolase_63"/>
</dbReference>
<evidence type="ECO:0000256" key="1">
    <source>
        <dbReference type="SAM" id="MobiDB-lite"/>
    </source>
</evidence>
<dbReference type="GO" id="GO:0004573">
    <property type="term" value="F:Glc3Man9GlcNAc2 oligosaccharide glucosidase activity"/>
    <property type="evidence" value="ECO:0007669"/>
    <property type="project" value="InterPro"/>
</dbReference>
<dbReference type="SUPFAM" id="SSF48208">
    <property type="entry name" value="Six-hairpin glycosidases"/>
    <property type="match status" value="1"/>
</dbReference>
<feature type="region of interest" description="Disordered" evidence="1">
    <location>
        <begin position="1"/>
        <end position="24"/>
    </location>
</feature>
<dbReference type="Pfam" id="PF22422">
    <property type="entry name" value="MGH1-like_GH"/>
    <property type="match status" value="1"/>
</dbReference>
<dbReference type="InterPro" id="IPR012341">
    <property type="entry name" value="6hp_glycosidase-like_sf"/>
</dbReference>
<evidence type="ECO:0000313" key="4">
    <source>
        <dbReference type="Proteomes" id="UP000628079"/>
    </source>
</evidence>
<protein>
    <submittedName>
        <fullName evidence="3">Glucosidase</fullName>
    </submittedName>
</protein>
<dbReference type="InterPro" id="IPR054491">
    <property type="entry name" value="MGH1-like_GH"/>
</dbReference>
<dbReference type="Proteomes" id="UP000628079">
    <property type="component" value="Unassembled WGS sequence"/>
</dbReference>
<feature type="compositionally biased region" description="Acidic residues" evidence="1">
    <location>
        <begin position="1"/>
        <end position="11"/>
    </location>
</feature>
<evidence type="ECO:0000313" key="3">
    <source>
        <dbReference type="EMBL" id="GGB69558.1"/>
    </source>
</evidence>
<dbReference type="GO" id="GO:0009311">
    <property type="term" value="P:oligosaccharide metabolic process"/>
    <property type="evidence" value="ECO:0007669"/>
    <property type="project" value="InterPro"/>
</dbReference>
<dbReference type="RefSeq" id="WP_035950227.1">
    <property type="nucleotide sequence ID" value="NZ_BMEA01000001.1"/>
</dbReference>
<reference evidence="3" key="2">
    <citation type="submission" date="2020-09" db="EMBL/GenBank/DDBJ databases">
        <authorList>
            <person name="Sun Q."/>
            <person name="Zhou Y."/>
        </authorList>
    </citation>
    <scope>NUCLEOTIDE SEQUENCE</scope>
    <source>
        <strain evidence="3">CGMCC 1.10749</strain>
    </source>
</reference>
<proteinExistence type="predicted"/>